<dbReference type="AlphaFoldDB" id="A0A8J7TLH9"/>
<comment type="caution">
    <text evidence="1">The sequence shown here is derived from an EMBL/GenBank/DDBJ whole genome shotgun (WGS) entry which is preliminary data.</text>
</comment>
<organism evidence="1 2">
    <name type="scientific">Candidatus Obscuribacter phosphatis</name>
    <dbReference type="NCBI Taxonomy" id="1906157"/>
    <lineage>
        <taxon>Bacteria</taxon>
        <taxon>Bacillati</taxon>
        <taxon>Candidatus Melainabacteria</taxon>
        <taxon>Candidatus Obscuribacterales</taxon>
        <taxon>Candidatus Obscuribacteraceae</taxon>
        <taxon>Candidatus Obscuribacter</taxon>
    </lineage>
</organism>
<reference evidence="1" key="1">
    <citation type="submission" date="2021-02" db="EMBL/GenBank/DDBJ databases">
        <title>Genome-Resolved Metagenomics of a Microbial Community Performing Photosynthetic Biological Nutrient Removal.</title>
        <authorList>
            <person name="Mcdaniel E.A."/>
        </authorList>
    </citation>
    <scope>NUCLEOTIDE SEQUENCE</scope>
    <source>
        <strain evidence="1">UWPOB_OBS1</strain>
    </source>
</reference>
<gene>
    <name evidence="1" type="ORF">J0M35_01730</name>
</gene>
<accession>A0A8J7TLH9</accession>
<sequence>MSSMWTEPEHISTLTIPEPAPFYCQLDEDHFFKWLQEIDGVKEVRGHTAGLTVYLSVPALSEPALRDLIGLLFRYDVPMSFLRSQLTPKNEHWFKDPEKYWYEKIFAEA</sequence>
<dbReference type="Proteomes" id="UP000664277">
    <property type="component" value="Unassembled WGS sequence"/>
</dbReference>
<evidence type="ECO:0000313" key="1">
    <source>
        <dbReference type="EMBL" id="MBN8659053.1"/>
    </source>
</evidence>
<protein>
    <submittedName>
        <fullName evidence="1">Uncharacterized protein</fullName>
    </submittedName>
</protein>
<name>A0A8J7TLH9_9BACT</name>
<dbReference type="EMBL" id="JAFLCK010000001">
    <property type="protein sequence ID" value="MBN8659053.1"/>
    <property type="molecule type" value="Genomic_DNA"/>
</dbReference>
<evidence type="ECO:0000313" key="2">
    <source>
        <dbReference type="Proteomes" id="UP000664277"/>
    </source>
</evidence>
<proteinExistence type="predicted"/>